<dbReference type="PANTHER" id="PTHR11956">
    <property type="entry name" value="ARGINYL-TRNA SYNTHETASE"/>
    <property type="match status" value="1"/>
</dbReference>
<dbReference type="Proteomes" id="UP000178703">
    <property type="component" value="Unassembled WGS sequence"/>
</dbReference>
<gene>
    <name evidence="7" type="ORF">A3D46_02680</name>
</gene>
<evidence type="ECO:0000256" key="4">
    <source>
        <dbReference type="ARBA" id="ARBA00023146"/>
    </source>
</evidence>
<dbReference type="Gene3D" id="3.30.1360.70">
    <property type="entry name" value="Arginyl tRNA synthetase N-terminal domain"/>
    <property type="match status" value="1"/>
</dbReference>
<evidence type="ECO:0000313" key="7">
    <source>
        <dbReference type="EMBL" id="OGZ22292.1"/>
    </source>
</evidence>
<accession>A0A1G2E9L6</accession>
<comment type="similarity">
    <text evidence="5">Belongs to the class-I aminoacyl-tRNA synthetase family.</text>
</comment>
<dbReference type="GO" id="GO:0005524">
    <property type="term" value="F:ATP binding"/>
    <property type="evidence" value="ECO:0007669"/>
    <property type="project" value="UniProtKB-KW"/>
</dbReference>
<keyword evidence="5" id="KW-0648">Protein biosynthesis</keyword>
<dbReference type="GO" id="GO:0005737">
    <property type="term" value="C:cytoplasm"/>
    <property type="evidence" value="ECO:0007669"/>
    <property type="project" value="InterPro"/>
</dbReference>
<keyword evidence="2 5" id="KW-0547">Nucleotide-binding</keyword>
<keyword evidence="4 5" id="KW-0030">Aminoacyl-tRNA synthetase</keyword>
<evidence type="ECO:0000256" key="5">
    <source>
        <dbReference type="RuleBase" id="RU363038"/>
    </source>
</evidence>
<evidence type="ECO:0000256" key="1">
    <source>
        <dbReference type="ARBA" id="ARBA00022598"/>
    </source>
</evidence>
<dbReference type="InterPro" id="IPR001412">
    <property type="entry name" value="aa-tRNA-synth_I_CS"/>
</dbReference>
<sequence>MIRQEIIKLIQKATGESPEKIRVAYPEGEGFGDYTTNIALQLKRPASEITVNLKSDLFEKVEVAGPGFINFFLAKGYLQKQVGIILKEKESFGELKIGRGQKVNVEFISANPTGPLTLGNGRGGFCGDVLTNVLNAAGYQAKREYYINDTGEQIKKLGHSVIGDAEAVYQGRYIEELKKKIKGNNPEKIGQSAAKIILQEMIKPTIKKMKIKFDVWFSEKTLYQRKEVTEVLDLLKNRKLAYESEGALWFKSTQFGDDKDRVLIKEDGEKTYLASDAAYLKNKFARGFQKLIFFWGADHYGYVARIKAAAEALGYNKEQINIIVM</sequence>
<dbReference type="SMART" id="SM01016">
    <property type="entry name" value="Arg_tRNA_synt_N"/>
    <property type="match status" value="1"/>
</dbReference>
<dbReference type="InterPro" id="IPR036695">
    <property type="entry name" value="Arg-tRNA-synth_N_sf"/>
</dbReference>
<dbReference type="Pfam" id="PF00750">
    <property type="entry name" value="tRNA-synt_1d"/>
    <property type="match status" value="1"/>
</dbReference>
<dbReference type="CDD" id="cd00671">
    <property type="entry name" value="ArgRS_core"/>
    <property type="match status" value="1"/>
</dbReference>
<dbReference type="InterPro" id="IPR005148">
    <property type="entry name" value="Arg-tRNA-synth_N"/>
</dbReference>
<dbReference type="Pfam" id="PF03485">
    <property type="entry name" value="Arg_tRNA_synt_N"/>
    <property type="match status" value="1"/>
</dbReference>
<dbReference type="GO" id="GO:0006420">
    <property type="term" value="P:arginyl-tRNA aminoacylation"/>
    <property type="evidence" value="ECO:0007669"/>
    <property type="project" value="InterPro"/>
</dbReference>
<dbReference type="InterPro" id="IPR014729">
    <property type="entry name" value="Rossmann-like_a/b/a_fold"/>
</dbReference>
<dbReference type="Gene3D" id="3.40.50.620">
    <property type="entry name" value="HUPs"/>
    <property type="match status" value="1"/>
</dbReference>
<dbReference type="GO" id="GO:0004814">
    <property type="term" value="F:arginine-tRNA ligase activity"/>
    <property type="evidence" value="ECO:0007669"/>
    <property type="project" value="InterPro"/>
</dbReference>
<feature type="domain" description="Arginyl tRNA synthetase N-terminal" evidence="6">
    <location>
        <begin position="4"/>
        <end position="73"/>
    </location>
</feature>
<evidence type="ECO:0000259" key="6">
    <source>
        <dbReference type="SMART" id="SM01016"/>
    </source>
</evidence>
<organism evidence="7 8">
    <name type="scientific">Candidatus Nealsonbacteria bacterium RIFCSPHIGHO2_02_FULL_43_13</name>
    <dbReference type="NCBI Taxonomy" id="1801668"/>
    <lineage>
        <taxon>Bacteria</taxon>
        <taxon>Candidatus Nealsoniibacteriota</taxon>
    </lineage>
</organism>
<evidence type="ECO:0000256" key="3">
    <source>
        <dbReference type="ARBA" id="ARBA00022840"/>
    </source>
</evidence>
<name>A0A1G2E9L6_9BACT</name>
<comment type="caution">
    <text evidence="7">The sequence shown here is derived from an EMBL/GenBank/DDBJ whole genome shotgun (WGS) entry which is preliminary data.</text>
</comment>
<dbReference type="InterPro" id="IPR035684">
    <property type="entry name" value="ArgRS_core"/>
</dbReference>
<feature type="non-terminal residue" evidence="7">
    <location>
        <position position="325"/>
    </location>
</feature>
<dbReference type="InterPro" id="IPR001278">
    <property type="entry name" value="Arg-tRNA-ligase"/>
</dbReference>
<dbReference type="SUPFAM" id="SSF55190">
    <property type="entry name" value="Arginyl-tRNA synthetase (ArgRS), N-terminal 'additional' domain"/>
    <property type="match status" value="1"/>
</dbReference>
<reference evidence="7 8" key="1">
    <citation type="journal article" date="2016" name="Nat. Commun.">
        <title>Thousands of microbial genomes shed light on interconnected biogeochemical processes in an aquifer system.</title>
        <authorList>
            <person name="Anantharaman K."/>
            <person name="Brown C.T."/>
            <person name="Hug L.A."/>
            <person name="Sharon I."/>
            <person name="Castelle C.J."/>
            <person name="Probst A.J."/>
            <person name="Thomas B.C."/>
            <person name="Singh A."/>
            <person name="Wilkins M.J."/>
            <person name="Karaoz U."/>
            <person name="Brodie E.L."/>
            <person name="Williams K.H."/>
            <person name="Hubbard S.S."/>
            <person name="Banfield J.F."/>
        </authorList>
    </citation>
    <scope>NUCLEOTIDE SEQUENCE [LARGE SCALE GENOMIC DNA]</scope>
</reference>
<keyword evidence="1 5" id="KW-0436">Ligase</keyword>
<evidence type="ECO:0000313" key="8">
    <source>
        <dbReference type="Proteomes" id="UP000178703"/>
    </source>
</evidence>
<keyword evidence="3 5" id="KW-0067">ATP-binding</keyword>
<dbReference type="STRING" id="1801668.A3D46_02680"/>
<dbReference type="PANTHER" id="PTHR11956:SF5">
    <property type="entry name" value="ARGININE--TRNA LIGASE, CYTOPLASMIC"/>
    <property type="match status" value="1"/>
</dbReference>
<proteinExistence type="inferred from homology"/>
<protein>
    <submittedName>
        <fullName evidence="7">Arginine--tRNA ligase</fullName>
    </submittedName>
</protein>
<dbReference type="PRINTS" id="PR01038">
    <property type="entry name" value="TRNASYNTHARG"/>
</dbReference>
<dbReference type="EMBL" id="MHMD01000002">
    <property type="protein sequence ID" value="OGZ22292.1"/>
    <property type="molecule type" value="Genomic_DNA"/>
</dbReference>
<dbReference type="PROSITE" id="PS00178">
    <property type="entry name" value="AA_TRNA_LIGASE_I"/>
    <property type="match status" value="1"/>
</dbReference>
<evidence type="ECO:0000256" key="2">
    <source>
        <dbReference type="ARBA" id="ARBA00022741"/>
    </source>
</evidence>
<dbReference type="SUPFAM" id="SSF52374">
    <property type="entry name" value="Nucleotidylyl transferase"/>
    <property type="match status" value="1"/>
</dbReference>
<dbReference type="AlphaFoldDB" id="A0A1G2E9L6"/>